<dbReference type="InterPro" id="IPR002528">
    <property type="entry name" value="MATE_fam"/>
</dbReference>
<gene>
    <name evidence="8" type="primary">mdtK</name>
    <name evidence="8" type="ORF">R28058_19171</name>
</gene>
<reference evidence="8 9" key="1">
    <citation type="submission" date="2015-01" db="EMBL/GenBank/DDBJ databases">
        <authorList>
            <person name="Aslett A.Martin."/>
            <person name="De Silva Nishadi"/>
        </authorList>
    </citation>
    <scope>NUCLEOTIDE SEQUENCE [LARGE SCALE GENOMIC DNA]</scope>
    <source>
        <strain evidence="8 9">R28058</strain>
    </source>
</reference>
<protein>
    <submittedName>
        <fullName evidence="8">MATE efflux family protein</fullName>
    </submittedName>
</protein>
<feature type="transmembrane region" description="Helical" evidence="7">
    <location>
        <begin position="44"/>
        <end position="72"/>
    </location>
</feature>
<feature type="transmembrane region" description="Helical" evidence="7">
    <location>
        <begin position="315"/>
        <end position="337"/>
    </location>
</feature>
<evidence type="ECO:0000256" key="6">
    <source>
        <dbReference type="ARBA" id="ARBA00023136"/>
    </source>
</evidence>
<keyword evidence="2" id="KW-0813">Transport</keyword>
<sequence>MTLTKDISFYKSIFKISLPIATQNLITFAISLADTMMVGKLGEISLSACAISNNIFFILAVIIFGVGSASSVMGAQYFGKKDIISIHKIMSIMYRICFFLALFFTFISYVFAKNLISIFTDDIIVINEGVRYLKIISLGYIFYAITNCTIIILRSVKTIKISLLVYGIALIVNIFLNWVLIFGKLGFPSLGITGAAIATIFSRICELIVILIFMFKFEKKINFKIKVLKFLDKPILNDFIKVSTPIILNEMFWSIGSSMICIIVSRMGTKIVAANSINNIVNQFATLFIYGLSSASSVIIGNTVGEGENSKVVEYADTICILSIFMGALAGITIYSLRPFAVNFYNIENDTKLIACQIMLATSIISVFRALSSNVLMGVLRGGGDNKFAFLIEMLCLWGFSIPLGFISAFILKLPIFWVFIIIRSDEVLKSIIGFIRVTKGNWINNVTRDIN</sequence>
<dbReference type="Pfam" id="PF01554">
    <property type="entry name" value="MatE"/>
    <property type="match status" value="2"/>
</dbReference>
<evidence type="ECO:0000256" key="2">
    <source>
        <dbReference type="ARBA" id="ARBA00022448"/>
    </source>
</evidence>
<keyword evidence="6 7" id="KW-0472">Membrane</keyword>
<evidence type="ECO:0000256" key="3">
    <source>
        <dbReference type="ARBA" id="ARBA00022475"/>
    </source>
</evidence>
<evidence type="ECO:0000256" key="7">
    <source>
        <dbReference type="SAM" id="Phobius"/>
    </source>
</evidence>
<keyword evidence="4 7" id="KW-0812">Transmembrane</keyword>
<dbReference type="GO" id="GO:0005886">
    <property type="term" value="C:plasma membrane"/>
    <property type="evidence" value="ECO:0007669"/>
    <property type="project" value="UniProtKB-SubCell"/>
</dbReference>
<dbReference type="GO" id="GO:0015297">
    <property type="term" value="F:antiporter activity"/>
    <property type="evidence" value="ECO:0007669"/>
    <property type="project" value="InterPro"/>
</dbReference>
<evidence type="ECO:0000256" key="1">
    <source>
        <dbReference type="ARBA" id="ARBA00004651"/>
    </source>
</evidence>
<accession>A0A0C7R831</accession>
<feature type="transmembrane region" description="Helical" evidence="7">
    <location>
        <begin position="189"/>
        <end position="215"/>
    </location>
</feature>
<dbReference type="NCBIfam" id="TIGR00797">
    <property type="entry name" value="matE"/>
    <property type="match status" value="1"/>
</dbReference>
<comment type="subcellular location">
    <subcellularLocation>
        <location evidence="1">Cell membrane</location>
        <topology evidence="1">Multi-pass membrane protein</topology>
    </subcellularLocation>
</comment>
<organism evidence="8 9">
    <name type="scientific">Paraclostridium sordellii</name>
    <name type="common">Clostridium sordellii</name>
    <dbReference type="NCBI Taxonomy" id="1505"/>
    <lineage>
        <taxon>Bacteria</taxon>
        <taxon>Bacillati</taxon>
        <taxon>Bacillota</taxon>
        <taxon>Clostridia</taxon>
        <taxon>Peptostreptococcales</taxon>
        <taxon>Peptostreptococcaceae</taxon>
        <taxon>Paraclostridium</taxon>
    </lineage>
</organism>
<dbReference type="CDD" id="cd13134">
    <property type="entry name" value="MATE_like_8"/>
    <property type="match status" value="1"/>
</dbReference>
<feature type="transmembrane region" description="Helical" evidence="7">
    <location>
        <begin position="358"/>
        <end position="380"/>
    </location>
</feature>
<feature type="transmembrane region" description="Helical" evidence="7">
    <location>
        <begin position="132"/>
        <end position="156"/>
    </location>
</feature>
<name>A0A0C7R831_PARSO</name>
<feature type="transmembrane region" description="Helical" evidence="7">
    <location>
        <begin position="92"/>
        <end position="112"/>
    </location>
</feature>
<feature type="transmembrane region" description="Helical" evidence="7">
    <location>
        <begin position="163"/>
        <end position="183"/>
    </location>
</feature>
<proteinExistence type="predicted"/>
<dbReference type="InterPro" id="IPR048279">
    <property type="entry name" value="MdtK-like"/>
</dbReference>
<dbReference type="Proteomes" id="UP000049127">
    <property type="component" value="Unassembled WGS sequence"/>
</dbReference>
<dbReference type="PIRSF" id="PIRSF006603">
    <property type="entry name" value="DinF"/>
    <property type="match status" value="1"/>
</dbReference>
<feature type="transmembrane region" description="Helical" evidence="7">
    <location>
        <begin position="12"/>
        <end position="32"/>
    </location>
</feature>
<evidence type="ECO:0000256" key="4">
    <source>
        <dbReference type="ARBA" id="ARBA00022692"/>
    </source>
</evidence>
<dbReference type="GO" id="GO:0042910">
    <property type="term" value="F:xenobiotic transmembrane transporter activity"/>
    <property type="evidence" value="ECO:0007669"/>
    <property type="project" value="InterPro"/>
</dbReference>
<keyword evidence="5 7" id="KW-1133">Transmembrane helix</keyword>
<dbReference type="EMBL" id="CEKZ01000003">
    <property type="protein sequence ID" value="CEQ04184.1"/>
    <property type="molecule type" value="Genomic_DNA"/>
</dbReference>
<dbReference type="RefSeq" id="WP_055342211.1">
    <property type="nucleotide sequence ID" value="NZ_CDNI01000003.1"/>
</dbReference>
<feature type="transmembrane region" description="Helical" evidence="7">
    <location>
        <begin position="284"/>
        <end position="303"/>
    </location>
</feature>
<evidence type="ECO:0000313" key="8">
    <source>
        <dbReference type="EMBL" id="CEQ04184.1"/>
    </source>
</evidence>
<evidence type="ECO:0000313" key="9">
    <source>
        <dbReference type="Proteomes" id="UP000049127"/>
    </source>
</evidence>
<feature type="transmembrane region" description="Helical" evidence="7">
    <location>
        <begin position="400"/>
        <end position="423"/>
    </location>
</feature>
<evidence type="ECO:0000256" key="5">
    <source>
        <dbReference type="ARBA" id="ARBA00022989"/>
    </source>
</evidence>
<dbReference type="AlphaFoldDB" id="A0A0C7R831"/>
<dbReference type="PANTHER" id="PTHR42925:SF2">
    <property type="entry name" value="NA+ DRIVEN MULTIDRUG EFFLUX PUMP"/>
    <property type="match status" value="1"/>
</dbReference>
<dbReference type="PANTHER" id="PTHR42925">
    <property type="entry name" value="MULTIDRUG AND TOXIN EFFLUX PROTEIN MATE FAMILY"/>
    <property type="match status" value="1"/>
</dbReference>
<keyword evidence="3" id="KW-1003">Cell membrane</keyword>
<dbReference type="InterPro" id="IPR047135">
    <property type="entry name" value="YsiQ"/>
</dbReference>
<dbReference type="OrthoDB" id="9780160at2"/>